<dbReference type="Pfam" id="PF04760">
    <property type="entry name" value="IF2_N"/>
    <property type="match status" value="1"/>
</dbReference>
<evidence type="ECO:0000256" key="12">
    <source>
        <dbReference type="SAM" id="Coils"/>
    </source>
</evidence>
<feature type="binding site" evidence="10">
    <location>
        <begin position="109"/>
        <end position="116"/>
    </location>
    <ligand>
        <name>GTP</name>
        <dbReference type="ChEBI" id="CHEBI:37565"/>
    </ligand>
</feature>
<keyword evidence="4 10" id="KW-0963">Cytoplasm</keyword>
<dbReference type="Pfam" id="PF11987">
    <property type="entry name" value="IF-2"/>
    <property type="match status" value="1"/>
</dbReference>
<dbReference type="InterPro" id="IPR027417">
    <property type="entry name" value="P-loop_NTPase"/>
</dbReference>
<keyword evidence="12" id="KW-0175">Coiled coil</keyword>
<dbReference type="GO" id="GO:0003924">
    <property type="term" value="F:GTPase activity"/>
    <property type="evidence" value="ECO:0007669"/>
    <property type="project" value="UniProtKB-UniRule"/>
</dbReference>
<dbReference type="InterPro" id="IPR004161">
    <property type="entry name" value="EFTu-like_2"/>
</dbReference>
<dbReference type="InterPro" id="IPR005225">
    <property type="entry name" value="Small_GTP-bd"/>
</dbReference>
<dbReference type="EMBL" id="CP062983">
    <property type="protein sequence ID" value="QPC81569.1"/>
    <property type="molecule type" value="Genomic_DNA"/>
</dbReference>
<evidence type="ECO:0000256" key="7">
    <source>
        <dbReference type="ARBA" id="ARBA00022917"/>
    </source>
</evidence>
<evidence type="ECO:0000259" key="13">
    <source>
        <dbReference type="PROSITE" id="PS51722"/>
    </source>
</evidence>
<dbReference type="Pfam" id="PF00009">
    <property type="entry name" value="GTP_EFTU"/>
    <property type="match status" value="1"/>
</dbReference>
<dbReference type="InterPro" id="IPR053905">
    <property type="entry name" value="EF-G-like_DII"/>
</dbReference>
<evidence type="ECO:0000256" key="5">
    <source>
        <dbReference type="ARBA" id="ARBA00022540"/>
    </source>
</evidence>
<feature type="domain" description="Tr-type G" evidence="13">
    <location>
        <begin position="100"/>
        <end position="267"/>
    </location>
</feature>
<reference evidence="14 15" key="1">
    <citation type="submission" date="2020-02" db="EMBL/GenBank/DDBJ databases">
        <authorList>
            <person name="Zheng R.K."/>
            <person name="Sun C.M."/>
        </authorList>
    </citation>
    <scope>NUCLEOTIDE SEQUENCE [LARGE SCALE GENOMIC DNA]</scope>
    <source>
        <strain evidence="15">rifampicinis</strain>
    </source>
</reference>
<dbReference type="CDD" id="cd03702">
    <property type="entry name" value="IF2_mtIF2_II"/>
    <property type="match status" value="1"/>
</dbReference>
<keyword evidence="5 10" id="KW-0396">Initiation factor</keyword>
<dbReference type="NCBIfam" id="TIGR00231">
    <property type="entry name" value="small_GTP"/>
    <property type="match status" value="1"/>
</dbReference>
<keyword evidence="8 10" id="KW-0342">GTP-binding</keyword>
<keyword evidence="7 10" id="KW-0648">Protein biosynthesis</keyword>
<feature type="region of interest" description="G-domain" evidence="10">
    <location>
        <begin position="103"/>
        <end position="251"/>
    </location>
</feature>
<dbReference type="CDD" id="cd03692">
    <property type="entry name" value="mtIF2_IVc"/>
    <property type="match status" value="1"/>
</dbReference>
<dbReference type="Proteomes" id="UP000594468">
    <property type="component" value="Chromosome"/>
</dbReference>
<evidence type="ECO:0000256" key="1">
    <source>
        <dbReference type="ARBA" id="ARBA00004496"/>
    </source>
</evidence>
<dbReference type="Gene3D" id="2.40.30.10">
    <property type="entry name" value="Translation factors"/>
    <property type="match status" value="2"/>
</dbReference>
<dbReference type="SUPFAM" id="SSF50447">
    <property type="entry name" value="Translation proteins"/>
    <property type="match status" value="2"/>
</dbReference>
<gene>
    <name evidence="10 14" type="primary">infB</name>
    <name evidence="14" type="ORF">G4Y79_18005</name>
</gene>
<dbReference type="NCBIfam" id="TIGR00487">
    <property type="entry name" value="IF-2"/>
    <property type="match status" value="1"/>
</dbReference>
<keyword evidence="15" id="KW-1185">Reference proteome</keyword>
<name>A0A7S8IDP7_9CHLR</name>
<evidence type="ECO:0000256" key="4">
    <source>
        <dbReference type="ARBA" id="ARBA00022490"/>
    </source>
</evidence>
<dbReference type="FunFam" id="3.40.50.10050:FF:000001">
    <property type="entry name" value="Translation initiation factor IF-2"/>
    <property type="match status" value="1"/>
</dbReference>
<proteinExistence type="inferred from homology"/>
<dbReference type="Gene3D" id="3.40.50.10050">
    <property type="entry name" value="Translation initiation factor IF- 2, domain 3"/>
    <property type="match status" value="1"/>
</dbReference>
<dbReference type="Pfam" id="PF22042">
    <property type="entry name" value="EF-G_D2"/>
    <property type="match status" value="1"/>
</dbReference>
<keyword evidence="6 10" id="KW-0547">Nucleotide-binding</keyword>
<dbReference type="InterPro" id="IPR044145">
    <property type="entry name" value="IF2_II"/>
</dbReference>
<dbReference type="AlphaFoldDB" id="A0A7S8IDP7"/>
<dbReference type="HAMAP" id="MF_00100_B">
    <property type="entry name" value="IF_2_B"/>
    <property type="match status" value="1"/>
</dbReference>
<evidence type="ECO:0000256" key="9">
    <source>
        <dbReference type="ARBA" id="ARBA00025162"/>
    </source>
</evidence>
<evidence type="ECO:0000313" key="14">
    <source>
        <dbReference type="EMBL" id="QPC81569.1"/>
    </source>
</evidence>
<dbReference type="InterPro" id="IPR006847">
    <property type="entry name" value="IF2_N"/>
</dbReference>
<evidence type="ECO:0000256" key="2">
    <source>
        <dbReference type="ARBA" id="ARBA00007733"/>
    </source>
</evidence>
<comment type="function">
    <text evidence="9 10 11">One of the essential components for the initiation of protein synthesis. Protects formylmethionyl-tRNA from spontaneous hydrolysis and promotes its binding to the 30S ribosomal subunits. Also involved in the hydrolysis of GTP during the formation of the 70S ribosomal complex.</text>
</comment>
<comment type="subcellular location">
    <subcellularLocation>
        <location evidence="1 10">Cytoplasm</location>
    </subcellularLocation>
</comment>
<dbReference type="FunFam" id="3.40.50.300:FF:000019">
    <property type="entry name" value="Translation initiation factor IF-2"/>
    <property type="match status" value="1"/>
</dbReference>
<dbReference type="FunFam" id="2.40.30.10:FF:000008">
    <property type="entry name" value="Translation initiation factor IF-2"/>
    <property type="match status" value="1"/>
</dbReference>
<evidence type="ECO:0000313" key="15">
    <source>
        <dbReference type="Proteomes" id="UP000594468"/>
    </source>
</evidence>
<protein>
    <recommendedName>
        <fullName evidence="3 10">Translation initiation factor IF-2</fullName>
    </recommendedName>
</protein>
<evidence type="ECO:0000256" key="11">
    <source>
        <dbReference type="RuleBase" id="RU000644"/>
    </source>
</evidence>
<dbReference type="CDD" id="cd01887">
    <property type="entry name" value="IF2_eIF5B"/>
    <property type="match status" value="1"/>
</dbReference>
<dbReference type="InterPro" id="IPR023115">
    <property type="entry name" value="TIF_IF2_dom3"/>
</dbReference>
<comment type="similarity">
    <text evidence="2 10 11">Belongs to the TRAFAC class translation factor GTPase superfamily. Classic translation factor GTPase family. IF-2 subfamily.</text>
</comment>
<dbReference type="GO" id="GO:0005525">
    <property type="term" value="F:GTP binding"/>
    <property type="evidence" value="ECO:0007669"/>
    <property type="project" value="UniProtKB-KW"/>
</dbReference>
<dbReference type="GO" id="GO:0003743">
    <property type="term" value="F:translation initiation factor activity"/>
    <property type="evidence" value="ECO:0007669"/>
    <property type="project" value="UniProtKB-UniRule"/>
</dbReference>
<dbReference type="InterPro" id="IPR000795">
    <property type="entry name" value="T_Tr_GTP-bd_dom"/>
</dbReference>
<dbReference type="InterPro" id="IPR000178">
    <property type="entry name" value="TF_IF2_bacterial-like"/>
</dbReference>
<dbReference type="FunFam" id="2.40.30.10:FF:000054">
    <property type="entry name" value="Translation initiation factor IF-2"/>
    <property type="match status" value="1"/>
</dbReference>
<dbReference type="GO" id="GO:0005829">
    <property type="term" value="C:cytosol"/>
    <property type="evidence" value="ECO:0007669"/>
    <property type="project" value="TreeGrafter"/>
</dbReference>
<dbReference type="KEGG" id="pmet:G4Y79_18005"/>
<feature type="binding site" evidence="10">
    <location>
        <begin position="155"/>
        <end position="159"/>
    </location>
    <ligand>
        <name>GTP</name>
        <dbReference type="ChEBI" id="CHEBI:37565"/>
    </ligand>
</feature>
<evidence type="ECO:0000256" key="6">
    <source>
        <dbReference type="ARBA" id="ARBA00022741"/>
    </source>
</evidence>
<evidence type="ECO:0000256" key="8">
    <source>
        <dbReference type="ARBA" id="ARBA00023134"/>
    </source>
</evidence>
<dbReference type="SUPFAM" id="SSF52156">
    <property type="entry name" value="Initiation factor IF2/eIF5b, domain 3"/>
    <property type="match status" value="1"/>
</dbReference>
<evidence type="ECO:0000256" key="3">
    <source>
        <dbReference type="ARBA" id="ARBA00020675"/>
    </source>
</evidence>
<evidence type="ECO:0000256" key="10">
    <source>
        <dbReference type="HAMAP-Rule" id="MF_00100"/>
    </source>
</evidence>
<feature type="binding site" evidence="10">
    <location>
        <begin position="209"/>
        <end position="212"/>
    </location>
    <ligand>
        <name>GTP</name>
        <dbReference type="ChEBI" id="CHEBI:37565"/>
    </ligand>
</feature>
<dbReference type="InterPro" id="IPR009000">
    <property type="entry name" value="Transl_B-barrel_sf"/>
</dbReference>
<dbReference type="Pfam" id="PF03144">
    <property type="entry name" value="GTP_EFTU_D2"/>
    <property type="match status" value="1"/>
</dbReference>
<dbReference type="SUPFAM" id="SSF52540">
    <property type="entry name" value="P-loop containing nucleoside triphosphate hydrolases"/>
    <property type="match status" value="1"/>
</dbReference>
<dbReference type="InterPro" id="IPR036925">
    <property type="entry name" value="TIF_IF2_dom3_sf"/>
</dbReference>
<dbReference type="Gene3D" id="3.40.50.300">
    <property type="entry name" value="P-loop containing nucleotide triphosphate hydrolases"/>
    <property type="match status" value="1"/>
</dbReference>
<dbReference type="PANTHER" id="PTHR43381:SF5">
    <property type="entry name" value="TR-TYPE G DOMAIN-CONTAINING PROTEIN"/>
    <property type="match status" value="1"/>
</dbReference>
<sequence length="600" mass="65310">MAKELQVVLVPDYLSVRELSDLIEASPIDVMKTLIANGIMASINQQVDFDTAAIVLEELGYEARSETEAAQEEAEARRVEEMTKKWEQIYAGEKSEDLKPRSPVVTILGHVDHGKTTLLDNIRHTHVAEGEAGGITQAIGAYRAKHNDRYITFLDTPGHEAFTAMRARGAQGADIAILVVAADDGVMPTTREALNHARAANVPIVVAITKVDKQNASPERVKQQLSELELVPDDWDGDTLMVPVAALQGEGIDDLLEAVLLVADDNDFVANPKGTPKGIVIEAQVDKFRGTLATLLVLNGTLKVGDSIIAGTSHGRIKAMYDEFGNNIKEAGPSVPVSVLGLDEPPQPGDRFERLKNDKEARAIADERKLEKESVASQPAPALTLEDIFSQFQAGQAKSLNLVIKVDVLGSLQPIVDSLNDMSGKNEEGITINILSAEVGNVTESDIMLASASDAIVIGFNVDVGSAAKNQASVHGVDVRQYKVIYKLLEDIEMALLGMLEPKYEERVIGVAEVRQLFKIGRGVIAGCYIKEGEARRNAKVRVVRGREVILQEARVGSLKRFEEDVREVRTGFECGINIDGFNDFQEGDNIEFFVVEKVT</sequence>
<dbReference type="InterPro" id="IPR015760">
    <property type="entry name" value="TIF_IF2"/>
</dbReference>
<dbReference type="PROSITE" id="PS51722">
    <property type="entry name" value="G_TR_2"/>
    <property type="match status" value="1"/>
</dbReference>
<dbReference type="PANTHER" id="PTHR43381">
    <property type="entry name" value="TRANSLATION INITIATION FACTOR IF-2-RELATED"/>
    <property type="match status" value="1"/>
</dbReference>
<feature type="coiled-coil region" evidence="12">
    <location>
        <begin position="62"/>
        <end position="89"/>
    </location>
</feature>
<accession>A0A7S8IDP7</accession>
<organism evidence="14 15">
    <name type="scientific">Phototrophicus methaneseepsis</name>
    <dbReference type="NCBI Taxonomy" id="2710758"/>
    <lineage>
        <taxon>Bacteria</taxon>
        <taxon>Bacillati</taxon>
        <taxon>Chloroflexota</taxon>
        <taxon>Candidatus Thermofontia</taxon>
        <taxon>Phototrophicales</taxon>
        <taxon>Phototrophicaceae</taxon>
        <taxon>Phototrophicus</taxon>
    </lineage>
</organism>
<dbReference type="RefSeq" id="WP_195169641.1">
    <property type="nucleotide sequence ID" value="NZ_CP062983.1"/>
</dbReference>